<dbReference type="EMBL" id="AAOF01000004">
    <property type="protein sequence ID" value="EAR22269.1"/>
    <property type="molecule type" value="Genomic_DNA"/>
</dbReference>
<feature type="transmembrane region" description="Helical" evidence="1">
    <location>
        <begin position="20"/>
        <end position="41"/>
    </location>
</feature>
<dbReference type="NCBIfam" id="TIGR03758">
    <property type="entry name" value="conj_TIGR03758"/>
    <property type="match status" value="1"/>
</dbReference>
<comment type="caution">
    <text evidence="2">The sequence shown here is derived from an EMBL/GenBank/DDBJ whole genome shotgun (WGS) entry which is preliminary data.</text>
</comment>
<evidence type="ECO:0000256" key="1">
    <source>
        <dbReference type="SAM" id="Phobius"/>
    </source>
</evidence>
<evidence type="ECO:0000313" key="2">
    <source>
        <dbReference type="EMBL" id="EAR22269.1"/>
    </source>
</evidence>
<keyword evidence="1" id="KW-1133">Transmembrane helix</keyword>
<dbReference type="STRING" id="314278.NB231_05150"/>
<dbReference type="OrthoDB" id="8451560at2"/>
<dbReference type="eggNOG" id="ENOG5032W80">
    <property type="taxonomic scope" value="Bacteria"/>
</dbReference>
<evidence type="ECO:0000313" key="3">
    <source>
        <dbReference type="Proteomes" id="UP000003374"/>
    </source>
</evidence>
<name>A4BQB4_9GAMM</name>
<feature type="transmembrane region" description="Helical" evidence="1">
    <location>
        <begin position="53"/>
        <end position="75"/>
    </location>
</feature>
<dbReference type="Proteomes" id="UP000003374">
    <property type="component" value="Unassembled WGS sequence"/>
</dbReference>
<dbReference type="RefSeq" id="WP_005000292.1">
    <property type="nucleotide sequence ID" value="NZ_CH672427.1"/>
</dbReference>
<dbReference type="InterPro" id="IPR021676">
    <property type="entry name" value="DUF3262"/>
</dbReference>
<dbReference type="AlphaFoldDB" id="A4BQB4"/>
<dbReference type="Pfam" id="PF11660">
    <property type="entry name" value="DUF3262"/>
    <property type="match status" value="1"/>
</dbReference>
<sequence>MTAAQSATFQSGSGVTLGTLLTTIASVVLVLTFVWVMWVTIGSLRAWQGGQVALFDLVWAALRASIVLLVLGFYLR</sequence>
<gene>
    <name evidence="2" type="ORF">NB231_05150</name>
</gene>
<proteinExistence type="predicted"/>
<keyword evidence="3" id="KW-1185">Reference proteome</keyword>
<evidence type="ECO:0008006" key="4">
    <source>
        <dbReference type="Google" id="ProtNLM"/>
    </source>
</evidence>
<dbReference type="HOGENOM" id="CLU_197493_0_0_6"/>
<reference evidence="2 3" key="1">
    <citation type="submission" date="2006-02" db="EMBL/GenBank/DDBJ databases">
        <authorList>
            <person name="Waterbury J."/>
            <person name="Ferriera S."/>
            <person name="Johnson J."/>
            <person name="Kravitz S."/>
            <person name="Halpern A."/>
            <person name="Remington K."/>
            <person name="Beeson K."/>
            <person name="Tran B."/>
            <person name="Rogers Y.-H."/>
            <person name="Friedman R."/>
            <person name="Venter J.C."/>
        </authorList>
    </citation>
    <scope>NUCLEOTIDE SEQUENCE [LARGE SCALE GENOMIC DNA]</scope>
    <source>
        <strain evidence="2 3">Nb-231</strain>
    </source>
</reference>
<accession>A4BQB4</accession>
<keyword evidence="1" id="KW-0472">Membrane</keyword>
<keyword evidence="1" id="KW-0812">Transmembrane</keyword>
<protein>
    <recommendedName>
        <fullName evidence="4">Integrating conjugative element protein</fullName>
    </recommendedName>
</protein>
<organism evidence="2 3">
    <name type="scientific">Nitrococcus mobilis Nb-231</name>
    <dbReference type="NCBI Taxonomy" id="314278"/>
    <lineage>
        <taxon>Bacteria</taxon>
        <taxon>Pseudomonadati</taxon>
        <taxon>Pseudomonadota</taxon>
        <taxon>Gammaproteobacteria</taxon>
        <taxon>Chromatiales</taxon>
        <taxon>Ectothiorhodospiraceae</taxon>
        <taxon>Nitrococcus</taxon>
    </lineage>
</organism>